<feature type="transmembrane region" description="Helical" evidence="6">
    <location>
        <begin position="64"/>
        <end position="85"/>
    </location>
</feature>
<evidence type="ECO:0000256" key="4">
    <source>
        <dbReference type="ARBA" id="ARBA00022989"/>
    </source>
</evidence>
<reference evidence="7 8" key="1">
    <citation type="submission" date="2016-10" db="EMBL/GenBank/DDBJ databases">
        <authorList>
            <person name="de Groot N.N."/>
        </authorList>
    </citation>
    <scope>NUCLEOTIDE SEQUENCE [LARGE SCALE GENOMIC DNA]</scope>
    <source>
        <strain evidence="7 8">CGMCC 1.10959</strain>
    </source>
</reference>
<dbReference type="STRING" id="999627.SAMN05216236_101326"/>
<organism evidence="7 8">
    <name type="scientific">Sedimentitalea nanhaiensis</name>
    <dbReference type="NCBI Taxonomy" id="999627"/>
    <lineage>
        <taxon>Bacteria</taxon>
        <taxon>Pseudomonadati</taxon>
        <taxon>Pseudomonadota</taxon>
        <taxon>Alphaproteobacteria</taxon>
        <taxon>Rhodobacterales</taxon>
        <taxon>Paracoccaceae</taxon>
        <taxon>Sedimentitalea</taxon>
    </lineage>
</organism>
<feature type="transmembrane region" description="Helical" evidence="6">
    <location>
        <begin position="9"/>
        <end position="28"/>
    </location>
</feature>
<dbReference type="OrthoDB" id="7873828at2"/>
<dbReference type="Proteomes" id="UP000182466">
    <property type="component" value="Unassembled WGS sequence"/>
</dbReference>
<sequence>MSQRALRTGWLTLMALSLISTVISLWSFPDGWQALAGTAILILAWLKARVILGRYLGLDSAPFWARGFGIALGLFCVLLLGLYLAPLMF</sequence>
<evidence type="ECO:0000256" key="5">
    <source>
        <dbReference type="ARBA" id="ARBA00023136"/>
    </source>
</evidence>
<dbReference type="RefSeq" id="WP_036050012.1">
    <property type="nucleotide sequence ID" value="NZ_FPAW01000001.1"/>
</dbReference>
<evidence type="ECO:0000256" key="2">
    <source>
        <dbReference type="ARBA" id="ARBA00022475"/>
    </source>
</evidence>
<keyword evidence="5 6" id="KW-0472">Membrane</keyword>
<evidence type="ECO:0000313" key="8">
    <source>
        <dbReference type="Proteomes" id="UP000182466"/>
    </source>
</evidence>
<evidence type="ECO:0000256" key="6">
    <source>
        <dbReference type="SAM" id="Phobius"/>
    </source>
</evidence>
<evidence type="ECO:0000256" key="3">
    <source>
        <dbReference type="ARBA" id="ARBA00022692"/>
    </source>
</evidence>
<accession>A0A1I6XL09</accession>
<comment type="subcellular location">
    <subcellularLocation>
        <location evidence="1">Cell membrane</location>
        <topology evidence="1">Multi-pass membrane protein</topology>
    </subcellularLocation>
</comment>
<name>A0A1I6XL09_9RHOB</name>
<keyword evidence="8" id="KW-1185">Reference proteome</keyword>
<dbReference type="InterPro" id="IPR005171">
    <property type="entry name" value="Cyt_c_oxidase_su4_prok"/>
</dbReference>
<feature type="transmembrane region" description="Helical" evidence="6">
    <location>
        <begin position="34"/>
        <end position="52"/>
    </location>
</feature>
<dbReference type="AlphaFoldDB" id="A0A1I6XL09"/>
<dbReference type="EMBL" id="FPAW01000001">
    <property type="protein sequence ID" value="SFT39045.1"/>
    <property type="molecule type" value="Genomic_DNA"/>
</dbReference>
<keyword evidence="2" id="KW-1003">Cell membrane</keyword>
<gene>
    <name evidence="7" type="ORF">SAMN05216236_101326</name>
</gene>
<evidence type="ECO:0000313" key="7">
    <source>
        <dbReference type="EMBL" id="SFT39045.1"/>
    </source>
</evidence>
<proteinExistence type="predicted"/>
<keyword evidence="3 6" id="KW-0812">Transmembrane</keyword>
<protein>
    <submittedName>
        <fullName evidence="7">Cytochrome C oxidase subunit IV</fullName>
    </submittedName>
</protein>
<keyword evidence="4 6" id="KW-1133">Transmembrane helix</keyword>
<dbReference type="Pfam" id="PF03626">
    <property type="entry name" value="COX4_pro"/>
    <property type="match status" value="1"/>
</dbReference>
<dbReference type="GO" id="GO:0005886">
    <property type="term" value="C:plasma membrane"/>
    <property type="evidence" value="ECO:0007669"/>
    <property type="project" value="UniProtKB-SubCell"/>
</dbReference>
<evidence type="ECO:0000256" key="1">
    <source>
        <dbReference type="ARBA" id="ARBA00004651"/>
    </source>
</evidence>
<dbReference type="eggNOG" id="ENOG5033CD7">
    <property type="taxonomic scope" value="Bacteria"/>
</dbReference>